<dbReference type="InterPro" id="IPR003140">
    <property type="entry name" value="PLipase/COase/thioEstase"/>
</dbReference>
<evidence type="ECO:0000313" key="6">
    <source>
        <dbReference type="Proteomes" id="UP000037460"/>
    </source>
</evidence>
<feature type="domain" description="Phospholipase/carboxylesterase/thioesterase" evidence="4">
    <location>
        <begin position="563"/>
        <end position="778"/>
    </location>
</feature>
<feature type="region of interest" description="Disordered" evidence="1">
    <location>
        <begin position="533"/>
        <end position="561"/>
    </location>
</feature>
<keyword evidence="6" id="KW-1185">Reference proteome</keyword>
<dbReference type="SUPFAM" id="SSF53474">
    <property type="entry name" value="alpha/beta-Hydrolases"/>
    <property type="match status" value="1"/>
</dbReference>
<organism evidence="5 6">
    <name type="scientific">Chrysochromulina tobinii</name>
    <dbReference type="NCBI Taxonomy" id="1460289"/>
    <lineage>
        <taxon>Eukaryota</taxon>
        <taxon>Haptista</taxon>
        <taxon>Haptophyta</taxon>
        <taxon>Prymnesiophyceae</taxon>
        <taxon>Prymnesiales</taxon>
        <taxon>Chrysochromulinaceae</taxon>
        <taxon>Chrysochromulina</taxon>
    </lineage>
</organism>
<feature type="non-terminal residue" evidence="5">
    <location>
        <position position="813"/>
    </location>
</feature>
<dbReference type="Gene3D" id="3.20.20.100">
    <property type="entry name" value="NADP-dependent oxidoreductase domain"/>
    <property type="match status" value="1"/>
</dbReference>
<dbReference type="GO" id="GO:0016787">
    <property type="term" value="F:hydrolase activity"/>
    <property type="evidence" value="ECO:0007669"/>
    <property type="project" value="InterPro"/>
</dbReference>
<dbReference type="SUPFAM" id="SSF51430">
    <property type="entry name" value="NAD(P)-linked oxidoreductase"/>
    <property type="match status" value="1"/>
</dbReference>
<dbReference type="Proteomes" id="UP000037460">
    <property type="component" value="Unassembled WGS sequence"/>
</dbReference>
<dbReference type="InterPro" id="IPR029058">
    <property type="entry name" value="AB_hydrolase_fold"/>
</dbReference>
<dbReference type="EMBL" id="JWZX01003118">
    <property type="protein sequence ID" value="KOO24178.1"/>
    <property type="molecule type" value="Genomic_DNA"/>
</dbReference>
<dbReference type="InterPro" id="IPR036812">
    <property type="entry name" value="NAD(P)_OxRdtase_dom_sf"/>
</dbReference>
<keyword evidence="2" id="KW-0732">Signal</keyword>
<feature type="signal peptide" evidence="2">
    <location>
        <begin position="1"/>
        <end position="18"/>
    </location>
</feature>
<protein>
    <submittedName>
        <fullName evidence="5">Aldo keto reductase</fullName>
    </submittedName>
</protein>
<feature type="compositionally biased region" description="Basic residues" evidence="1">
    <location>
        <begin position="476"/>
        <end position="486"/>
    </location>
</feature>
<name>A0A0M0JD75_9EUKA</name>
<dbReference type="Pfam" id="PF02230">
    <property type="entry name" value="Abhydrolase_2"/>
    <property type="match status" value="1"/>
</dbReference>
<evidence type="ECO:0000259" key="3">
    <source>
        <dbReference type="Pfam" id="PF00248"/>
    </source>
</evidence>
<dbReference type="PANTHER" id="PTHR43147:SF2">
    <property type="entry name" value="NADP-DEPENDENT OXIDOREDUCTASE DOMAIN-CONTAINING PROTEIN"/>
    <property type="match status" value="1"/>
</dbReference>
<feature type="region of interest" description="Disordered" evidence="1">
    <location>
        <begin position="456"/>
        <end position="507"/>
    </location>
</feature>
<dbReference type="InterPro" id="IPR023210">
    <property type="entry name" value="NADP_OxRdtase_dom"/>
</dbReference>
<evidence type="ECO:0000256" key="2">
    <source>
        <dbReference type="SAM" id="SignalP"/>
    </source>
</evidence>
<sequence>MANMVMMMVVWLAAECHGYKVRNGGPCEPWCTEPCTVLNGAVEMECSGCSGAQFLCRPGEAGYPGATDDSPAADAPTRAYSISASGGTSRAAPAGVAMSDGGTAAAVHGIEFEDDVNSSCLPYLRTIGDGDRTVHICPILNGIWTSFLDPRRWRAYSSPLDEVDATRVVEGMRRYDAVGLGSWIGEDFDERVLSALEAHRRATKANETAAAVPLAHSIIVERGHEVEQGLELLEARLGMEALRWVQLGPPALQSANLAAYLAARRAQRVWHYGVEDYSPAMLEQIASVVPVATVQQETNLLVRPAEAARAFCAARGCRFVAYGPLLGGLLSDRYLGQPPPIPDADHSKQIDYLASIRAWGDWERFQGLLRTLRSVGDAHVDARGGAPIAVVALAYVLQLPYVLAAIVGVRLGGVPGADHRRDSLRALALELTAQEKAAIDAAEPSAEMMENEVFLPSAEPNTAGDSKTPRTPGSGGKRKGPRRNRKTSPGATPAAAPGATLVVDDEDEDDRQLEVLDKLIGLSLNPIPSIDAKATSAKAPAPENRPPARKYPSEASPASLPAPHIVEPTAVHRATVVVMHGFTDNAKNYAETLLPMLSAELGSSEQPPDAHVRFVFLQAPQRRISCYGEPRQRHAAWHDYFTDHGGEEGKPELEEELDTAHLEWTRRQVHRVLDVEAARLSGHTSRLVLLGQSQGSCCAIDAALTYKECLGGLFCSIGQLYSVTPAPAPGREALRIVTFNGAADQVIGAGLALRSYARLLELGFRQMRMHVQPLLDHRGSTAEEAKLLATSLFDDWKVAEPLPAVSGAGKGGK</sequence>
<evidence type="ECO:0000256" key="1">
    <source>
        <dbReference type="SAM" id="MobiDB-lite"/>
    </source>
</evidence>
<feature type="chain" id="PRO_5005601699" evidence="2">
    <location>
        <begin position="19"/>
        <end position="813"/>
    </location>
</feature>
<dbReference type="AlphaFoldDB" id="A0A0M0JD75"/>
<dbReference type="PANTHER" id="PTHR43147">
    <property type="entry name" value="PROTEIN TAS"/>
    <property type="match status" value="1"/>
</dbReference>
<feature type="domain" description="NADP-dependent oxidoreductase" evidence="3">
    <location>
        <begin position="269"/>
        <end position="442"/>
    </location>
</feature>
<reference evidence="6" key="1">
    <citation type="journal article" date="2015" name="PLoS Genet.">
        <title>Genome Sequence and Transcriptome Analyses of Chrysochromulina tobin: Metabolic Tools for Enhanced Algal Fitness in the Prominent Order Prymnesiales (Haptophyceae).</title>
        <authorList>
            <person name="Hovde B.T."/>
            <person name="Deodato C.R."/>
            <person name="Hunsperger H.M."/>
            <person name="Ryken S.A."/>
            <person name="Yost W."/>
            <person name="Jha R.K."/>
            <person name="Patterson J."/>
            <person name="Monnat R.J. Jr."/>
            <person name="Barlow S.B."/>
            <person name="Starkenburg S.R."/>
            <person name="Cattolico R.A."/>
        </authorList>
    </citation>
    <scope>NUCLEOTIDE SEQUENCE</scope>
    <source>
        <strain evidence="6">CCMP291</strain>
    </source>
</reference>
<dbReference type="OrthoDB" id="686384at2759"/>
<feature type="compositionally biased region" description="Low complexity" evidence="1">
    <location>
        <begin position="489"/>
        <end position="500"/>
    </location>
</feature>
<proteinExistence type="predicted"/>
<evidence type="ECO:0000259" key="4">
    <source>
        <dbReference type="Pfam" id="PF02230"/>
    </source>
</evidence>
<dbReference type="Gene3D" id="3.40.50.1820">
    <property type="entry name" value="alpha/beta hydrolase"/>
    <property type="match status" value="1"/>
</dbReference>
<evidence type="ECO:0000313" key="5">
    <source>
        <dbReference type="EMBL" id="KOO24178.1"/>
    </source>
</evidence>
<accession>A0A0M0JD75</accession>
<gene>
    <name evidence="5" type="ORF">Ctob_000231</name>
</gene>
<comment type="caution">
    <text evidence="5">The sequence shown here is derived from an EMBL/GenBank/DDBJ whole genome shotgun (WGS) entry which is preliminary data.</text>
</comment>
<dbReference type="Pfam" id="PF00248">
    <property type="entry name" value="Aldo_ket_red"/>
    <property type="match status" value="1"/>
</dbReference>